<protein>
    <submittedName>
        <fullName evidence="2">Helix-turn-helix transcriptional regulator</fullName>
    </submittedName>
</protein>
<dbReference type="Proteomes" id="UP000632659">
    <property type="component" value="Unassembled WGS sequence"/>
</dbReference>
<comment type="caution">
    <text evidence="2">The sequence shown here is derived from an EMBL/GenBank/DDBJ whole genome shotgun (WGS) entry which is preliminary data.</text>
</comment>
<evidence type="ECO:0000313" key="3">
    <source>
        <dbReference type="Proteomes" id="UP000632659"/>
    </source>
</evidence>
<evidence type="ECO:0000313" key="2">
    <source>
        <dbReference type="EMBL" id="MBC8610652.1"/>
    </source>
</evidence>
<gene>
    <name evidence="2" type="ORF">H8702_05880</name>
</gene>
<dbReference type="PROSITE" id="PS50943">
    <property type="entry name" value="HTH_CROC1"/>
    <property type="match status" value="1"/>
</dbReference>
<keyword evidence="3" id="KW-1185">Reference proteome</keyword>
<dbReference type="Pfam" id="PF01381">
    <property type="entry name" value="HTH_3"/>
    <property type="match status" value="1"/>
</dbReference>
<dbReference type="EMBL" id="JACRTL010000002">
    <property type="protein sequence ID" value="MBC8610652.1"/>
    <property type="molecule type" value="Genomic_DNA"/>
</dbReference>
<dbReference type="InterPro" id="IPR001387">
    <property type="entry name" value="Cro/C1-type_HTH"/>
</dbReference>
<feature type="domain" description="HTH cro/C1-type" evidence="1">
    <location>
        <begin position="12"/>
        <end position="66"/>
    </location>
</feature>
<accession>A0A8J6PFA3</accession>
<organism evidence="2 3">
    <name type="scientific">Massiliimalia timonensis</name>
    <dbReference type="NCBI Taxonomy" id="1987501"/>
    <lineage>
        <taxon>Bacteria</taxon>
        <taxon>Bacillati</taxon>
        <taxon>Bacillota</taxon>
        <taxon>Clostridia</taxon>
        <taxon>Eubacteriales</taxon>
        <taxon>Oscillospiraceae</taxon>
        <taxon>Massiliimalia</taxon>
    </lineage>
</organism>
<dbReference type="CDD" id="cd00093">
    <property type="entry name" value="HTH_XRE"/>
    <property type="match status" value="1"/>
</dbReference>
<dbReference type="InterPro" id="IPR010982">
    <property type="entry name" value="Lambda_DNA-bd_dom_sf"/>
</dbReference>
<dbReference type="RefSeq" id="WP_158662653.1">
    <property type="nucleotide sequence ID" value="NZ_FYDD01000004.1"/>
</dbReference>
<dbReference type="SMART" id="SM00530">
    <property type="entry name" value="HTH_XRE"/>
    <property type="match status" value="1"/>
</dbReference>
<dbReference type="AlphaFoldDB" id="A0A8J6PFA3"/>
<reference evidence="2" key="1">
    <citation type="submission" date="2020-08" db="EMBL/GenBank/DDBJ databases">
        <title>Genome public.</title>
        <authorList>
            <person name="Liu C."/>
            <person name="Sun Q."/>
        </authorList>
    </citation>
    <scope>NUCLEOTIDE SEQUENCE</scope>
    <source>
        <strain evidence="2">NSJ-15</strain>
    </source>
</reference>
<evidence type="ECO:0000259" key="1">
    <source>
        <dbReference type="PROSITE" id="PS50943"/>
    </source>
</evidence>
<dbReference type="SUPFAM" id="SSF47413">
    <property type="entry name" value="lambda repressor-like DNA-binding domains"/>
    <property type="match status" value="1"/>
</dbReference>
<dbReference type="GO" id="GO:0003677">
    <property type="term" value="F:DNA binding"/>
    <property type="evidence" value="ECO:0007669"/>
    <property type="project" value="InterPro"/>
</dbReference>
<dbReference type="OrthoDB" id="1853737at2"/>
<name>A0A8J6PFA3_9FIRM</name>
<proteinExistence type="predicted"/>
<sequence>MELNWSEIGQRIRSQRESLGMTREMMAEVLDITPKFCADIELGAKGMSVQTLCKISNLLSLPTDYILFGSKNEVPEELLSEMLSTCSPEKLPYLETILQTFLQALKT</sequence>
<dbReference type="Gene3D" id="1.10.260.40">
    <property type="entry name" value="lambda repressor-like DNA-binding domains"/>
    <property type="match status" value="1"/>
</dbReference>